<sequence>STPKWRALLNVKNREVEKSAMAAHEKIYIKKKKNRAHSIACRLASKHHCKLCNQARVKVRGECRLE</sequence>
<protein>
    <submittedName>
        <fullName evidence="1">Uncharacterized protein</fullName>
    </submittedName>
</protein>
<feature type="non-terminal residue" evidence="1">
    <location>
        <position position="1"/>
    </location>
</feature>
<dbReference type="EMBL" id="JASPKZ010001859">
    <property type="protein sequence ID" value="KAJ9597069.1"/>
    <property type="molecule type" value="Genomic_DNA"/>
</dbReference>
<accession>A0AAD8ADG2</accession>
<comment type="caution">
    <text evidence="1">The sequence shown here is derived from an EMBL/GenBank/DDBJ whole genome shotgun (WGS) entry which is preliminary data.</text>
</comment>
<evidence type="ECO:0000313" key="2">
    <source>
        <dbReference type="Proteomes" id="UP001233999"/>
    </source>
</evidence>
<reference evidence="1" key="2">
    <citation type="submission" date="2023-05" db="EMBL/GenBank/DDBJ databases">
        <authorList>
            <person name="Fouks B."/>
        </authorList>
    </citation>
    <scope>NUCLEOTIDE SEQUENCE</scope>
    <source>
        <strain evidence="1">Stay&amp;Tobe</strain>
        <tissue evidence="1">Testes</tissue>
    </source>
</reference>
<proteinExistence type="predicted"/>
<dbReference type="Proteomes" id="UP001233999">
    <property type="component" value="Unassembled WGS sequence"/>
</dbReference>
<organism evidence="1 2">
    <name type="scientific">Diploptera punctata</name>
    <name type="common">Pacific beetle cockroach</name>
    <dbReference type="NCBI Taxonomy" id="6984"/>
    <lineage>
        <taxon>Eukaryota</taxon>
        <taxon>Metazoa</taxon>
        <taxon>Ecdysozoa</taxon>
        <taxon>Arthropoda</taxon>
        <taxon>Hexapoda</taxon>
        <taxon>Insecta</taxon>
        <taxon>Pterygota</taxon>
        <taxon>Neoptera</taxon>
        <taxon>Polyneoptera</taxon>
        <taxon>Dictyoptera</taxon>
        <taxon>Blattodea</taxon>
        <taxon>Blaberoidea</taxon>
        <taxon>Blaberidae</taxon>
        <taxon>Diplopterinae</taxon>
        <taxon>Diploptera</taxon>
    </lineage>
</organism>
<dbReference type="AlphaFoldDB" id="A0AAD8ADG2"/>
<evidence type="ECO:0000313" key="1">
    <source>
        <dbReference type="EMBL" id="KAJ9597069.1"/>
    </source>
</evidence>
<reference evidence="1" key="1">
    <citation type="journal article" date="2023" name="IScience">
        <title>Live-bearing cockroach genome reveals convergent evolutionary mechanisms linked to viviparity in insects and beyond.</title>
        <authorList>
            <person name="Fouks B."/>
            <person name="Harrison M.C."/>
            <person name="Mikhailova A.A."/>
            <person name="Marchal E."/>
            <person name="English S."/>
            <person name="Carruthers M."/>
            <person name="Jennings E.C."/>
            <person name="Chiamaka E.L."/>
            <person name="Frigard R.A."/>
            <person name="Pippel M."/>
            <person name="Attardo G.M."/>
            <person name="Benoit J.B."/>
            <person name="Bornberg-Bauer E."/>
            <person name="Tobe S.S."/>
        </authorList>
    </citation>
    <scope>NUCLEOTIDE SEQUENCE</scope>
    <source>
        <strain evidence="1">Stay&amp;Tobe</strain>
    </source>
</reference>
<feature type="non-terminal residue" evidence="1">
    <location>
        <position position="66"/>
    </location>
</feature>
<name>A0AAD8ADG2_DIPPU</name>
<keyword evidence="2" id="KW-1185">Reference proteome</keyword>
<gene>
    <name evidence="1" type="ORF">L9F63_027040</name>
</gene>